<dbReference type="Pfam" id="PF25121">
    <property type="entry name" value="RRM_ESF1"/>
    <property type="match status" value="1"/>
</dbReference>
<proteinExistence type="predicted"/>
<evidence type="ECO:0000313" key="3">
    <source>
        <dbReference type="EMBL" id="MCI05668.1"/>
    </source>
</evidence>
<reference evidence="3 4" key="1">
    <citation type="journal article" date="2018" name="Front. Plant Sci.">
        <title>Red Clover (Trifolium pratense) and Zigzag Clover (T. medium) - A Picture of Genomic Similarities and Differences.</title>
        <authorList>
            <person name="Dluhosova J."/>
            <person name="Istvanek J."/>
            <person name="Nedelnik J."/>
            <person name="Repkova J."/>
        </authorList>
    </citation>
    <scope>NUCLEOTIDE SEQUENCE [LARGE SCALE GENOMIC DNA]</scope>
    <source>
        <strain evidence="4">cv. 10/8</strain>
        <tissue evidence="3">Leaf</tissue>
    </source>
</reference>
<evidence type="ECO:0000259" key="2">
    <source>
        <dbReference type="Pfam" id="PF25121"/>
    </source>
</evidence>
<protein>
    <submittedName>
        <fullName evidence="3">Pre-rRNA-processing protein esf1-like</fullName>
    </submittedName>
</protein>
<feature type="non-terminal residue" evidence="3">
    <location>
        <position position="1"/>
    </location>
</feature>
<name>A0A392P0X7_9FABA</name>
<feature type="region of interest" description="Disordered" evidence="1">
    <location>
        <begin position="66"/>
        <end position="100"/>
    </location>
</feature>
<dbReference type="InterPro" id="IPR056750">
    <property type="entry name" value="RRM_ESF1"/>
</dbReference>
<dbReference type="Proteomes" id="UP000265520">
    <property type="component" value="Unassembled WGS sequence"/>
</dbReference>
<comment type="caution">
    <text evidence="3">The sequence shown here is derived from an EMBL/GenBank/DDBJ whole genome shotgun (WGS) entry which is preliminary data.</text>
</comment>
<sequence length="100" mass="11546">EEIVEIEKETHRLAVVNMDWRYVKAVDLYVLFSSLAPPNGLIKSVTIYPTEFGIQRMTEEEVKGPVGYFDGENEITDEEENGDSDADNEKLRAYEKSRMR</sequence>
<feature type="domain" description="ESF1 RRM" evidence="2">
    <location>
        <begin position="10"/>
        <end position="100"/>
    </location>
</feature>
<dbReference type="EMBL" id="LXQA010059355">
    <property type="protein sequence ID" value="MCI05668.1"/>
    <property type="molecule type" value="Genomic_DNA"/>
</dbReference>
<feature type="compositionally biased region" description="Acidic residues" evidence="1">
    <location>
        <begin position="71"/>
        <end position="86"/>
    </location>
</feature>
<dbReference type="PANTHER" id="PTHR12202">
    <property type="entry name" value="ESF1 HOMOLOG"/>
    <property type="match status" value="1"/>
</dbReference>
<dbReference type="GO" id="GO:0003723">
    <property type="term" value="F:RNA binding"/>
    <property type="evidence" value="ECO:0007669"/>
    <property type="project" value="TreeGrafter"/>
</dbReference>
<feature type="compositionally biased region" description="Basic and acidic residues" evidence="1">
    <location>
        <begin position="87"/>
        <end position="100"/>
    </location>
</feature>
<dbReference type="AlphaFoldDB" id="A0A392P0X7"/>
<evidence type="ECO:0000313" key="4">
    <source>
        <dbReference type="Proteomes" id="UP000265520"/>
    </source>
</evidence>
<evidence type="ECO:0000256" key="1">
    <source>
        <dbReference type="SAM" id="MobiDB-lite"/>
    </source>
</evidence>
<dbReference type="InterPro" id="IPR039754">
    <property type="entry name" value="Esf1"/>
</dbReference>
<dbReference type="PANTHER" id="PTHR12202:SF0">
    <property type="entry name" value="ESF1 HOMOLOG"/>
    <property type="match status" value="1"/>
</dbReference>
<accession>A0A392P0X7</accession>
<dbReference type="GO" id="GO:0006364">
    <property type="term" value="P:rRNA processing"/>
    <property type="evidence" value="ECO:0007669"/>
    <property type="project" value="InterPro"/>
</dbReference>
<keyword evidence="4" id="KW-1185">Reference proteome</keyword>
<organism evidence="3 4">
    <name type="scientific">Trifolium medium</name>
    <dbReference type="NCBI Taxonomy" id="97028"/>
    <lineage>
        <taxon>Eukaryota</taxon>
        <taxon>Viridiplantae</taxon>
        <taxon>Streptophyta</taxon>
        <taxon>Embryophyta</taxon>
        <taxon>Tracheophyta</taxon>
        <taxon>Spermatophyta</taxon>
        <taxon>Magnoliopsida</taxon>
        <taxon>eudicotyledons</taxon>
        <taxon>Gunneridae</taxon>
        <taxon>Pentapetalae</taxon>
        <taxon>rosids</taxon>
        <taxon>fabids</taxon>
        <taxon>Fabales</taxon>
        <taxon>Fabaceae</taxon>
        <taxon>Papilionoideae</taxon>
        <taxon>50 kb inversion clade</taxon>
        <taxon>NPAAA clade</taxon>
        <taxon>Hologalegina</taxon>
        <taxon>IRL clade</taxon>
        <taxon>Trifolieae</taxon>
        <taxon>Trifolium</taxon>
    </lineage>
</organism>